<evidence type="ECO:0000313" key="4">
    <source>
        <dbReference type="Proteomes" id="UP000823891"/>
    </source>
</evidence>
<name>A0A9D2NHL6_9FIRM</name>
<accession>A0A9D2NHL6</accession>
<evidence type="ECO:0000256" key="1">
    <source>
        <dbReference type="SAM" id="MobiDB-lite"/>
    </source>
</evidence>
<protein>
    <submittedName>
        <fullName evidence="3">Uncharacterized protein</fullName>
    </submittedName>
</protein>
<keyword evidence="2" id="KW-1133">Transmembrane helix</keyword>
<sequence length="295" mass="33246">MPWCPKCRNEYVEGMTQCADCGCALVDSADELSRAVLMQGEAGKLQELVRFLMANQIRSVRLEDTENPEEKQVTVEEAELARAGRYRNVFLQEWAREHPEEWKETAGTEEIPEGTETEDGKEENESRSAQRNLSRSGVYEDASQKAESFRSGAWMLILVGAAGLVLLALILAGLLPLRLTGLSGALSGLVMGALFLVFFISGLSSLKTSRRLEEKAREESDLRRELLRWCRENLSAETVDESIRDLPASEEERYFKRTERIGGLIAQNFLNLEEGWLEGLVDEIYTELFDETKNA</sequence>
<feature type="transmembrane region" description="Helical" evidence="2">
    <location>
        <begin position="181"/>
        <end position="203"/>
    </location>
</feature>
<reference evidence="3" key="2">
    <citation type="submission" date="2021-04" db="EMBL/GenBank/DDBJ databases">
        <authorList>
            <person name="Gilroy R."/>
        </authorList>
    </citation>
    <scope>NUCLEOTIDE SEQUENCE</scope>
    <source>
        <strain evidence="3">USAMLcec2-132</strain>
    </source>
</reference>
<reference evidence="3" key="1">
    <citation type="journal article" date="2021" name="PeerJ">
        <title>Extensive microbial diversity within the chicken gut microbiome revealed by metagenomics and culture.</title>
        <authorList>
            <person name="Gilroy R."/>
            <person name="Ravi A."/>
            <person name="Getino M."/>
            <person name="Pursley I."/>
            <person name="Horton D.L."/>
            <person name="Alikhan N.F."/>
            <person name="Baker D."/>
            <person name="Gharbi K."/>
            <person name="Hall N."/>
            <person name="Watson M."/>
            <person name="Adriaenssens E.M."/>
            <person name="Foster-Nyarko E."/>
            <person name="Jarju S."/>
            <person name="Secka A."/>
            <person name="Antonio M."/>
            <person name="Oren A."/>
            <person name="Chaudhuri R.R."/>
            <person name="La Ragione R."/>
            <person name="Hildebrand F."/>
            <person name="Pallen M.J."/>
        </authorList>
    </citation>
    <scope>NUCLEOTIDE SEQUENCE</scope>
    <source>
        <strain evidence="3">USAMLcec2-132</strain>
    </source>
</reference>
<organism evidence="3 4">
    <name type="scientific">Candidatus Eisenbergiella merdavium</name>
    <dbReference type="NCBI Taxonomy" id="2838551"/>
    <lineage>
        <taxon>Bacteria</taxon>
        <taxon>Bacillati</taxon>
        <taxon>Bacillota</taxon>
        <taxon>Clostridia</taxon>
        <taxon>Lachnospirales</taxon>
        <taxon>Lachnospiraceae</taxon>
        <taxon>Eisenbergiella</taxon>
    </lineage>
</organism>
<comment type="caution">
    <text evidence="3">The sequence shown here is derived from an EMBL/GenBank/DDBJ whole genome shotgun (WGS) entry which is preliminary data.</text>
</comment>
<keyword evidence="2" id="KW-0812">Transmembrane</keyword>
<dbReference type="Proteomes" id="UP000823891">
    <property type="component" value="Unassembled WGS sequence"/>
</dbReference>
<feature type="transmembrane region" description="Helical" evidence="2">
    <location>
        <begin position="153"/>
        <end position="175"/>
    </location>
</feature>
<gene>
    <name evidence="3" type="ORF">H9761_10380</name>
</gene>
<proteinExistence type="predicted"/>
<dbReference type="EMBL" id="DWWS01000036">
    <property type="protein sequence ID" value="HJC24100.1"/>
    <property type="molecule type" value="Genomic_DNA"/>
</dbReference>
<evidence type="ECO:0000256" key="2">
    <source>
        <dbReference type="SAM" id="Phobius"/>
    </source>
</evidence>
<evidence type="ECO:0000313" key="3">
    <source>
        <dbReference type="EMBL" id="HJC24100.1"/>
    </source>
</evidence>
<feature type="region of interest" description="Disordered" evidence="1">
    <location>
        <begin position="99"/>
        <end position="136"/>
    </location>
</feature>
<keyword evidence="2" id="KW-0472">Membrane</keyword>
<dbReference type="AlphaFoldDB" id="A0A9D2NHL6"/>
<feature type="compositionally biased region" description="Acidic residues" evidence="1">
    <location>
        <begin position="110"/>
        <end position="122"/>
    </location>
</feature>